<protein>
    <submittedName>
        <fullName evidence="1">Uncharacterized protein</fullName>
    </submittedName>
</protein>
<accession>A0ABR2U722</accession>
<keyword evidence="2" id="KW-1185">Reference proteome</keyword>
<dbReference type="EMBL" id="JBBPBN010000001">
    <property type="protein sequence ID" value="KAK9045490.1"/>
    <property type="molecule type" value="Genomic_DNA"/>
</dbReference>
<dbReference type="Proteomes" id="UP001396334">
    <property type="component" value="Unassembled WGS sequence"/>
</dbReference>
<sequence>MVNGGERVFESTPLAGGDFVVDQSASRQMSTPIQVANTSPVGPVSPASTCLDSHNETLVCGTSRVASLASTAQLDTTVMSNVGSEDGAIVPGALCPASTTRVSNIMSAADSGIQLILGDNDELPIVVVTRMVGYNCLSPFG</sequence>
<proteinExistence type="predicted"/>
<gene>
    <name evidence="1" type="ORF">V6N11_051400</name>
</gene>
<organism evidence="1 2">
    <name type="scientific">Hibiscus sabdariffa</name>
    <name type="common">roselle</name>
    <dbReference type="NCBI Taxonomy" id="183260"/>
    <lineage>
        <taxon>Eukaryota</taxon>
        <taxon>Viridiplantae</taxon>
        <taxon>Streptophyta</taxon>
        <taxon>Embryophyta</taxon>
        <taxon>Tracheophyta</taxon>
        <taxon>Spermatophyta</taxon>
        <taxon>Magnoliopsida</taxon>
        <taxon>eudicotyledons</taxon>
        <taxon>Gunneridae</taxon>
        <taxon>Pentapetalae</taxon>
        <taxon>rosids</taxon>
        <taxon>malvids</taxon>
        <taxon>Malvales</taxon>
        <taxon>Malvaceae</taxon>
        <taxon>Malvoideae</taxon>
        <taxon>Hibiscus</taxon>
    </lineage>
</organism>
<comment type="caution">
    <text evidence="1">The sequence shown here is derived from an EMBL/GenBank/DDBJ whole genome shotgun (WGS) entry which is preliminary data.</text>
</comment>
<name>A0ABR2U722_9ROSI</name>
<evidence type="ECO:0000313" key="2">
    <source>
        <dbReference type="Proteomes" id="UP001396334"/>
    </source>
</evidence>
<evidence type="ECO:0000313" key="1">
    <source>
        <dbReference type="EMBL" id="KAK9045490.1"/>
    </source>
</evidence>
<reference evidence="1 2" key="1">
    <citation type="journal article" date="2024" name="G3 (Bethesda)">
        <title>Genome assembly of Hibiscus sabdariffa L. provides insights into metabolisms of medicinal natural products.</title>
        <authorList>
            <person name="Kim T."/>
        </authorList>
    </citation>
    <scope>NUCLEOTIDE SEQUENCE [LARGE SCALE GENOMIC DNA]</scope>
    <source>
        <strain evidence="1">TK-2024</strain>
        <tissue evidence="1">Old leaves</tissue>
    </source>
</reference>